<organism evidence="4 6">
    <name type="scientific">Pediococcus ethanolidurans</name>
    <dbReference type="NCBI Taxonomy" id="319653"/>
    <lineage>
        <taxon>Bacteria</taxon>
        <taxon>Bacillati</taxon>
        <taxon>Bacillota</taxon>
        <taxon>Bacilli</taxon>
        <taxon>Lactobacillales</taxon>
        <taxon>Lactobacillaceae</taxon>
        <taxon>Pediococcus</taxon>
    </lineage>
</organism>
<evidence type="ECO:0000313" key="5">
    <source>
        <dbReference type="EMBL" id="SER72099.1"/>
    </source>
</evidence>
<dbReference type="Gene3D" id="3.40.50.720">
    <property type="entry name" value="NAD(P)-binding Rossmann-like Domain"/>
    <property type="match status" value="1"/>
</dbReference>
<dbReference type="Pfam" id="PF00106">
    <property type="entry name" value="adh_short"/>
    <property type="match status" value="1"/>
</dbReference>
<sequence>MLARLKELRDLDGKLVLITGASSGLGELVAYEVAKRGARVVLCARNLEKLRQVAEKCKEISQTSAFVVQLDVSDSDAIDQQLNHVLKDIGPVDVLVNSAGFGLFETFQQIDMHVTEKMFRVNVLGLMYVTQKIAQQMIESGRGQIFNIASVAGKIATPKSTVYSATKFAIVGFSNALRLELRPLGVQVTTVNPGPMATNFFKQADPSGRYFDAVKLLSLSPNRVAHQISEAIGYRRREINAPLYMEAIHRGYELFPNFGDLLASSSFFNRK</sequence>
<dbReference type="InterPro" id="IPR036291">
    <property type="entry name" value="NAD(P)-bd_dom_sf"/>
</dbReference>
<dbReference type="PRINTS" id="PR00081">
    <property type="entry name" value="GDHRDH"/>
</dbReference>
<dbReference type="PANTHER" id="PTHR44196:SF1">
    <property type="entry name" value="DEHYDROGENASE_REDUCTASE SDR FAMILY MEMBER 7B"/>
    <property type="match status" value="1"/>
</dbReference>
<dbReference type="Proteomes" id="UP000182818">
    <property type="component" value="Unassembled WGS sequence"/>
</dbReference>
<comment type="similarity">
    <text evidence="1 3">Belongs to the short-chain dehydrogenases/reductases (SDR) family.</text>
</comment>
<gene>
    <name evidence="4" type="ORF">IV87_GL000521</name>
    <name evidence="5" type="ORF">SAMN04487973_11411</name>
</gene>
<dbReference type="Proteomes" id="UP000051749">
    <property type="component" value="Unassembled WGS sequence"/>
</dbReference>
<dbReference type="EMBL" id="FOGK01000014">
    <property type="protein sequence ID" value="SER72099.1"/>
    <property type="molecule type" value="Genomic_DNA"/>
</dbReference>
<dbReference type="RefSeq" id="WP_057806842.1">
    <property type="nucleotide sequence ID" value="NZ_BJYP01000030.1"/>
</dbReference>
<dbReference type="OrthoDB" id="9793345at2"/>
<dbReference type="STRING" id="319653.SAMN04487973_11411"/>
<comment type="caution">
    <text evidence="4">The sequence shown here is derived from an EMBL/GenBank/DDBJ whole genome shotgun (WGS) entry which is preliminary data.</text>
</comment>
<dbReference type="AlphaFoldDB" id="A0A0R2JY22"/>
<dbReference type="PANTHER" id="PTHR44196">
    <property type="entry name" value="DEHYDROGENASE/REDUCTASE SDR FAMILY MEMBER 7B"/>
    <property type="match status" value="1"/>
</dbReference>
<dbReference type="GeneID" id="76043888"/>
<dbReference type="GO" id="GO:0016020">
    <property type="term" value="C:membrane"/>
    <property type="evidence" value="ECO:0007669"/>
    <property type="project" value="TreeGrafter"/>
</dbReference>
<evidence type="ECO:0000256" key="2">
    <source>
        <dbReference type="ARBA" id="ARBA00023002"/>
    </source>
</evidence>
<reference evidence="4 6" key="1">
    <citation type="journal article" date="2015" name="Genome Announc.">
        <title>Expanding the biotechnology potential of lactobacilli through comparative genomics of 213 strains and associated genera.</title>
        <authorList>
            <person name="Sun Z."/>
            <person name="Harris H.M."/>
            <person name="McCann A."/>
            <person name="Guo C."/>
            <person name="Argimon S."/>
            <person name="Zhang W."/>
            <person name="Yang X."/>
            <person name="Jeffery I.B."/>
            <person name="Cooney J.C."/>
            <person name="Kagawa T.F."/>
            <person name="Liu W."/>
            <person name="Song Y."/>
            <person name="Salvetti E."/>
            <person name="Wrobel A."/>
            <person name="Rasinkangas P."/>
            <person name="Parkhill J."/>
            <person name="Rea M.C."/>
            <person name="O'Sullivan O."/>
            <person name="Ritari J."/>
            <person name="Douillard F.P."/>
            <person name="Paul Ross R."/>
            <person name="Yang R."/>
            <person name="Briner A.E."/>
            <person name="Felis G.E."/>
            <person name="de Vos W.M."/>
            <person name="Barrangou R."/>
            <person name="Klaenhammer T.R."/>
            <person name="Caufield P.W."/>
            <person name="Cui Y."/>
            <person name="Zhang H."/>
            <person name="O'Toole P.W."/>
        </authorList>
    </citation>
    <scope>NUCLEOTIDE SEQUENCE [LARGE SCALE GENOMIC DNA]</scope>
    <source>
        <strain evidence="4 6">DSM 22301</strain>
    </source>
</reference>
<evidence type="ECO:0000256" key="1">
    <source>
        <dbReference type="ARBA" id="ARBA00006484"/>
    </source>
</evidence>
<keyword evidence="7" id="KW-1185">Reference proteome</keyword>
<name>A0A0R2JY22_9LACO</name>
<reference evidence="5 7" key="2">
    <citation type="submission" date="2016-10" db="EMBL/GenBank/DDBJ databases">
        <authorList>
            <person name="Varghese N."/>
            <person name="Submissions S."/>
        </authorList>
    </citation>
    <scope>NUCLEOTIDE SEQUENCE [LARGE SCALE GENOMIC DNA]</scope>
    <source>
        <strain evidence="5 7">CGMCC 1.3889</strain>
    </source>
</reference>
<dbReference type="GO" id="GO:0016616">
    <property type="term" value="F:oxidoreductase activity, acting on the CH-OH group of donors, NAD or NADP as acceptor"/>
    <property type="evidence" value="ECO:0007669"/>
    <property type="project" value="UniProtKB-ARBA"/>
</dbReference>
<proteinExistence type="inferred from homology"/>
<evidence type="ECO:0000256" key="3">
    <source>
        <dbReference type="RuleBase" id="RU000363"/>
    </source>
</evidence>
<dbReference type="EMBL" id="JQBY01000014">
    <property type="protein sequence ID" value="KRN82144.1"/>
    <property type="molecule type" value="Genomic_DNA"/>
</dbReference>
<dbReference type="SUPFAM" id="SSF51735">
    <property type="entry name" value="NAD(P)-binding Rossmann-fold domains"/>
    <property type="match status" value="1"/>
</dbReference>
<protein>
    <submittedName>
        <fullName evidence="4">Short-chain dehydrogenase reductase family oxidoreductase</fullName>
    </submittedName>
</protein>
<evidence type="ECO:0000313" key="7">
    <source>
        <dbReference type="Proteomes" id="UP000182818"/>
    </source>
</evidence>
<accession>A0A0R2JY22</accession>
<dbReference type="FunFam" id="3.40.50.720:FF:000047">
    <property type="entry name" value="NADP-dependent L-serine/L-allo-threonine dehydrogenase"/>
    <property type="match status" value="1"/>
</dbReference>
<dbReference type="PRINTS" id="PR00080">
    <property type="entry name" value="SDRFAMILY"/>
</dbReference>
<dbReference type="PIRSF" id="PIRSF000126">
    <property type="entry name" value="11-beta-HSD1"/>
    <property type="match status" value="1"/>
</dbReference>
<dbReference type="InterPro" id="IPR020904">
    <property type="entry name" value="Sc_DH/Rdtase_CS"/>
</dbReference>
<evidence type="ECO:0000313" key="6">
    <source>
        <dbReference type="Proteomes" id="UP000051749"/>
    </source>
</evidence>
<evidence type="ECO:0000313" key="4">
    <source>
        <dbReference type="EMBL" id="KRN82144.1"/>
    </source>
</evidence>
<dbReference type="InterPro" id="IPR002347">
    <property type="entry name" value="SDR_fam"/>
</dbReference>
<keyword evidence="2" id="KW-0560">Oxidoreductase</keyword>
<dbReference type="PROSITE" id="PS00061">
    <property type="entry name" value="ADH_SHORT"/>
    <property type="match status" value="1"/>
</dbReference>
<dbReference type="PATRIC" id="fig|319653.3.peg.531"/>